<dbReference type="GO" id="GO:0005886">
    <property type="term" value="C:plasma membrane"/>
    <property type="evidence" value="ECO:0007669"/>
    <property type="project" value="UniProtKB-SubCell"/>
</dbReference>
<dbReference type="InterPro" id="IPR036259">
    <property type="entry name" value="MFS_trans_sf"/>
</dbReference>
<dbReference type="EMBL" id="JAFKGL010000010">
    <property type="protein sequence ID" value="MBN9412316.1"/>
    <property type="molecule type" value="Genomic_DNA"/>
</dbReference>
<keyword evidence="6 8" id="KW-1133">Transmembrane helix</keyword>
<dbReference type="InterPro" id="IPR011701">
    <property type="entry name" value="MFS"/>
</dbReference>
<evidence type="ECO:0000259" key="9">
    <source>
        <dbReference type="PROSITE" id="PS50850"/>
    </source>
</evidence>
<feature type="transmembrane region" description="Helical" evidence="8">
    <location>
        <begin position="369"/>
        <end position="388"/>
    </location>
</feature>
<feature type="transmembrane region" description="Helical" evidence="8">
    <location>
        <begin position="139"/>
        <end position="162"/>
    </location>
</feature>
<keyword evidence="5 8" id="KW-0812">Transmembrane</keyword>
<sequence>MTSPSSQTVTLREWAGFIAMAFGMFMAILDIQIVSSSLSEIQAGISASADEISWVQTSYLIAEVIMIPLSGYLSRIFSTRITFCVSCIGFTVMSLFCSFAWNIESMIVFRALQGFVGGAMIPTVFAASFTMFPPRLRPTVGVIVGLVATLAPTLGPTLGGYLTQLFSWQWLFLINIVPGIVVTTLVWFLIDIDTPHFKLLKRFDIFGALCMAIFLGSLEYVLEEGPREGWFDDTMILSFTCLMGIAGLSFFWRVLSYQEPIVDLKAFMDRNFSIGCFYSFTIGIGLYGTVYLIPLFLARIRGYNSLQIGEFMMVAGLFQFVAAPIGGQLLKRIDMRYILAFGIALFFWSIYLSSALTNQASFDEYFWPQAIRGVAIIFCFLPINNLALGTLPPERLKNASGLYNLMRNLGGAIGLALINTTLIKRLDLHKARLSDNLKSGKIQLENFLYNLESKFENFNIQDDHRAALKNLAGLVEREAGVQAFNDCYTIMGWLFAASFILVFLLRKPEKTFQDEAGH</sequence>
<evidence type="ECO:0000256" key="8">
    <source>
        <dbReference type="SAM" id="Phobius"/>
    </source>
</evidence>
<comment type="caution">
    <text evidence="10">The sequence shown here is derived from an EMBL/GenBank/DDBJ whole genome shotgun (WGS) entry which is preliminary data.</text>
</comment>
<dbReference type="Gene3D" id="1.20.1250.20">
    <property type="entry name" value="MFS general substrate transporter like domains"/>
    <property type="match status" value="1"/>
</dbReference>
<keyword evidence="7 8" id="KW-0472">Membrane</keyword>
<reference evidence="10" key="1">
    <citation type="submission" date="2021-02" db="EMBL/GenBank/DDBJ databases">
        <title>Thiocyanate and organic carbon inputs drive convergent selection for specific autotrophic Afipia and Thiobacillus strains within complex microbiomes.</title>
        <authorList>
            <person name="Huddy R.J."/>
            <person name="Sachdeva R."/>
            <person name="Kadzinga F."/>
            <person name="Kantor R.S."/>
            <person name="Harrison S.T.L."/>
            <person name="Banfield J.F."/>
        </authorList>
    </citation>
    <scope>NUCLEOTIDE SEQUENCE</scope>
    <source>
        <strain evidence="10">SCN18_10_11_15_R4_P_38_20</strain>
    </source>
</reference>
<evidence type="ECO:0000256" key="6">
    <source>
        <dbReference type="ARBA" id="ARBA00022989"/>
    </source>
</evidence>
<evidence type="ECO:0000256" key="3">
    <source>
        <dbReference type="ARBA" id="ARBA00022448"/>
    </source>
</evidence>
<feature type="transmembrane region" description="Helical" evidence="8">
    <location>
        <begin position="54"/>
        <end position="74"/>
    </location>
</feature>
<dbReference type="CDD" id="cd17503">
    <property type="entry name" value="MFS_LmrB_MDR_like"/>
    <property type="match status" value="1"/>
</dbReference>
<dbReference type="SUPFAM" id="SSF103473">
    <property type="entry name" value="MFS general substrate transporter"/>
    <property type="match status" value="1"/>
</dbReference>
<evidence type="ECO:0000256" key="5">
    <source>
        <dbReference type="ARBA" id="ARBA00022692"/>
    </source>
</evidence>
<feature type="transmembrane region" description="Helical" evidence="8">
    <location>
        <begin position="337"/>
        <end position="357"/>
    </location>
</feature>
<evidence type="ECO:0000256" key="7">
    <source>
        <dbReference type="ARBA" id="ARBA00023136"/>
    </source>
</evidence>
<evidence type="ECO:0000313" key="10">
    <source>
        <dbReference type="EMBL" id="MBN9412316.1"/>
    </source>
</evidence>
<proteinExistence type="inferred from homology"/>
<gene>
    <name evidence="10" type="ORF">J0H12_00105</name>
</gene>
<dbReference type="InterPro" id="IPR020846">
    <property type="entry name" value="MFS_dom"/>
</dbReference>
<dbReference type="InterPro" id="IPR004638">
    <property type="entry name" value="EmrB-like"/>
</dbReference>
<comment type="subcellular location">
    <subcellularLocation>
        <location evidence="1">Cell membrane</location>
        <topology evidence="1">Multi-pass membrane protein</topology>
    </subcellularLocation>
</comment>
<keyword evidence="3" id="KW-0813">Transport</keyword>
<dbReference type="PROSITE" id="PS50850">
    <property type="entry name" value="MFS"/>
    <property type="match status" value="1"/>
</dbReference>
<evidence type="ECO:0000313" key="11">
    <source>
        <dbReference type="Proteomes" id="UP000664414"/>
    </source>
</evidence>
<evidence type="ECO:0000256" key="1">
    <source>
        <dbReference type="ARBA" id="ARBA00004651"/>
    </source>
</evidence>
<feature type="transmembrane region" description="Helical" evidence="8">
    <location>
        <begin position="234"/>
        <end position="255"/>
    </location>
</feature>
<feature type="domain" description="Major facilitator superfamily (MFS) profile" evidence="9">
    <location>
        <begin position="16"/>
        <end position="510"/>
    </location>
</feature>
<dbReference type="Proteomes" id="UP000664414">
    <property type="component" value="Unassembled WGS sequence"/>
</dbReference>
<evidence type="ECO:0000256" key="4">
    <source>
        <dbReference type="ARBA" id="ARBA00022475"/>
    </source>
</evidence>
<feature type="transmembrane region" description="Helical" evidence="8">
    <location>
        <begin position="488"/>
        <end position="505"/>
    </location>
</feature>
<dbReference type="AlphaFoldDB" id="A0A8J7TSG2"/>
<feature type="transmembrane region" description="Helical" evidence="8">
    <location>
        <begin position="168"/>
        <end position="190"/>
    </location>
</feature>
<organism evidence="10 11">
    <name type="scientific">Candidatus Paracaedimonas acanthamoebae</name>
    <dbReference type="NCBI Taxonomy" id="244581"/>
    <lineage>
        <taxon>Bacteria</taxon>
        <taxon>Pseudomonadati</taxon>
        <taxon>Pseudomonadota</taxon>
        <taxon>Alphaproteobacteria</taxon>
        <taxon>Holosporales</taxon>
        <taxon>Caedimonadaceae</taxon>
        <taxon>Candidatus Paracaedimonas</taxon>
    </lineage>
</organism>
<dbReference type="GO" id="GO:0022857">
    <property type="term" value="F:transmembrane transporter activity"/>
    <property type="evidence" value="ECO:0007669"/>
    <property type="project" value="InterPro"/>
</dbReference>
<dbReference type="PANTHER" id="PTHR42718">
    <property type="entry name" value="MAJOR FACILITATOR SUPERFAMILY MULTIDRUG TRANSPORTER MFSC"/>
    <property type="match status" value="1"/>
</dbReference>
<feature type="transmembrane region" description="Helical" evidence="8">
    <location>
        <begin position="276"/>
        <end position="300"/>
    </location>
</feature>
<protein>
    <submittedName>
        <fullName evidence="10">DHA2 family efflux MFS transporter permease subunit</fullName>
    </submittedName>
</protein>
<evidence type="ECO:0000256" key="2">
    <source>
        <dbReference type="ARBA" id="ARBA00008537"/>
    </source>
</evidence>
<comment type="similarity">
    <text evidence="2">Belongs to the major facilitator superfamily. EmrB family.</text>
</comment>
<feature type="transmembrane region" description="Helical" evidence="8">
    <location>
        <begin position="306"/>
        <end position="325"/>
    </location>
</feature>
<dbReference type="Pfam" id="PF07690">
    <property type="entry name" value="MFS_1"/>
    <property type="match status" value="1"/>
</dbReference>
<accession>A0A8J7TSG2</accession>
<feature type="transmembrane region" description="Helical" evidence="8">
    <location>
        <begin position="202"/>
        <end position="222"/>
    </location>
</feature>
<feature type="transmembrane region" description="Helical" evidence="8">
    <location>
        <begin position="107"/>
        <end position="127"/>
    </location>
</feature>
<name>A0A8J7TSG2_9PROT</name>
<dbReference type="Gene3D" id="1.20.1720.10">
    <property type="entry name" value="Multidrug resistance protein D"/>
    <property type="match status" value="1"/>
</dbReference>
<feature type="transmembrane region" description="Helical" evidence="8">
    <location>
        <begin position="409"/>
        <end position="426"/>
    </location>
</feature>
<feature type="transmembrane region" description="Helical" evidence="8">
    <location>
        <begin position="81"/>
        <end position="101"/>
    </location>
</feature>
<feature type="transmembrane region" description="Helical" evidence="8">
    <location>
        <begin position="14"/>
        <end position="34"/>
    </location>
</feature>
<keyword evidence="4" id="KW-1003">Cell membrane</keyword>
<dbReference type="PANTHER" id="PTHR42718:SF9">
    <property type="entry name" value="MAJOR FACILITATOR SUPERFAMILY MULTIDRUG TRANSPORTER MFSC"/>
    <property type="match status" value="1"/>
</dbReference>
<dbReference type="NCBIfam" id="TIGR00711">
    <property type="entry name" value="efflux_EmrB"/>
    <property type="match status" value="1"/>
</dbReference>